<dbReference type="EMBL" id="JAGIZQ010000003">
    <property type="protein sequence ID" value="KAH6635980.1"/>
    <property type="molecule type" value="Genomic_DNA"/>
</dbReference>
<evidence type="ECO:0000313" key="1">
    <source>
        <dbReference type="EMBL" id="KAH6635980.1"/>
    </source>
</evidence>
<keyword evidence="2" id="KW-1185">Reference proteome</keyword>
<evidence type="ECO:0000313" key="2">
    <source>
        <dbReference type="Proteomes" id="UP000724584"/>
    </source>
</evidence>
<organism evidence="1 2">
    <name type="scientific">Chaetomium tenue</name>
    <dbReference type="NCBI Taxonomy" id="1854479"/>
    <lineage>
        <taxon>Eukaryota</taxon>
        <taxon>Fungi</taxon>
        <taxon>Dikarya</taxon>
        <taxon>Ascomycota</taxon>
        <taxon>Pezizomycotina</taxon>
        <taxon>Sordariomycetes</taxon>
        <taxon>Sordariomycetidae</taxon>
        <taxon>Sordariales</taxon>
        <taxon>Chaetomiaceae</taxon>
        <taxon>Chaetomium</taxon>
    </lineage>
</organism>
<gene>
    <name evidence="1" type="ORF">F5144DRAFT_600755</name>
</gene>
<protein>
    <submittedName>
        <fullName evidence="1">Heterokaryon incompatibility protein-domain-containing protein</fullName>
    </submittedName>
</protein>
<accession>A0ACB7PDB6</accession>
<reference evidence="1 2" key="1">
    <citation type="journal article" date="2021" name="Nat. Commun.">
        <title>Genetic determinants of endophytism in the Arabidopsis root mycobiome.</title>
        <authorList>
            <person name="Mesny F."/>
            <person name="Miyauchi S."/>
            <person name="Thiergart T."/>
            <person name="Pickel B."/>
            <person name="Atanasova L."/>
            <person name="Karlsson M."/>
            <person name="Huettel B."/>
            <person name="Barry K.W."/>
            <person name="Haridas S."/>
            <person name="Chen C."/>
            <person name="Bauer D."/>
            <person name="Andreopoulos W."/>
            <person name="Pangilinan J."/>
            <person name="LaButti K."/>
            <person name="Riley R."/>
            <person name="Lipzen A."/>
            <person name="Clum A."/>
            <person name="Drula E."/>
            <person name="Henrissat B."/>
            <person name="Kohler A."/>
            <person name="Grigoriev I.V."/>
            <person name="Martin F.M."/>
            <person name="Hacquard S."/>
        </authorList>
    </citation>
    <scope>NUCLEOTIDE SEQUENCE [LARGE SCALE GENOMIC DNA]</scope>
    <source>
        <strain evidence="1 2">MPI-SDFR-AT-0079</strain>
    </source>
</reference>
<proteinExistence type="predicted"/>
<name>A0ACB7PDB6_9PEZI</name>
<sequence>MRLLNVRTRDIGQFLSDLDIQPYAILSHTWAEDEVTFEDFQSLSKEALAKKKGYAKIEYCCLQAIADGYDWVWIDTCCIDKRSSAELSEAINSMFRWYKEAAVCYAYFADVQAHAGSDFKLLHAQLSGARWFIRGWTLQELLAPRDVVLYSSHWKPIGTRGGLREALSEITSIEIKYLCNHAPLETASISKRMSWAARRNTSRTEDLAYCLLGIFDVNMPLL</sequence>
<comment type="caution">
    <text evidence="1">The sequence shown here is derived from an EMBL/GenBank/DDBJ whole genome shotgun (WGS) entry which is preliminary data.</text>
</comment>
<dbReference type="Proteomes" id="UP000724584">
    <property type="component" value="Unassembled WGS sequence"/>
</dbReference>